<dbReference type="Pfam" id="PF01255">
    <property type="entry name" value="Prenyltransf"/>
    <property type="match status" value="1"/>
</dbReference>
<protein>
    <recommendedName>
        <fullName evidence="2">Isoprenyl transferase</fullName>
        <ecNumber evidence="2">2.5.1.-</ecNumber>
    </recommendedName>
</protein>
<reference evidence="3 4" key="1">
    <citation type="submission" date="2018-05" db="EMBL/GenBank/DDBJ databases">
        <title>Genomic Encyclopedia of Type Strains, Phase IV (KMG-IV): sequencing the most valuable type-strain genomes for metagenomic binning, comparative biology and taxonomic classification.</title>
        <authorList>
            <person name="Goeker M."/>
        </authorList>
    </citation>
    <scope>NUCLEOTIDE SEQUENCE [LARGE SCALE GENOMIC DNA]</scope>
    <source>
        <strain evidence="3 4">DSM 26006</strain>
    </source>
</reference>
<evidence type="ECO:0000256" key="1">
    <source>
        <dbReference type="ARBA" id="ARBA00022679"/>
    </source>
</evidence>
<dbReference type="PANTHER" id="PTHR10291">
    <property type="entry name" value="DEHYDRODOLICHYL DIPHOSPHATE SYNTHASE FAMILY MEMBER"/>
    <property type="match status" value="1"/>
</dbReference>
<dbReference type="EC" id="2.5.1.-" evidence="2"/>
<feature type="active site" description="Proton acceptor" evidence="2">
    <location>
        <position position="50"/>
    </location>
</feature>
<dbReference type="InterPro" id="IPR018520">
    <property type="entry name" value="UPP_synth-like_CS"/>
</dbReference>
<dbReference type="GO" id="GO:0005829">
    <property type="term" value="C:cytosol"/>
    <property type="evidence" value="ECO:0007669"/>
    <property type="project" value="TreeGrafter"/>
</dbReference>
<keyword evidence="1 2" id="KW-0808">Transferase</keyword>
<comment type="function">
    <text evidence="2">Catalyzes the condensation of isopentenyl diphosphate (IPP) with allylic pyrophosphates generating different type of terpenoids.</text>
</comment>
<gene>
    <name evidence="3" type="ORF">DFR36_104258</name>
</gene>
<comment type="cofactor">
    <cofactor evidence="2">
        <name>Mg(2+)</name>
        <dbReference type="ChEBI" id="CHEBI:18420"/>
    </cofactor>
    <text evidence="2">Binds 2 magnesium ions per subunit.</text>
</comment>
<dbReference type="HAMAP" id="MF_01139">
    <property type="entry name" value="ISPT"/>
    <property type="match status" value="1"/>
</dbReference>
<comment type="caution">
    <text evidence="3">The sequence shown here is derived from an EMBL/GenBank/DDBJ whole genome shotgun (WGS) entry which is preliminary data.</text>
</comment>
<feature type="binding site" evidence="2">
    <location>
        <position position="53"/>
    </location>
    <ligand>
        <name>substrate</name>
    </ligand>
</feature>
<feature type="binding site" evidence="2">
    <location>
        <position position="182"/>
    </location>
    <ligand>
        <name>Mg(2+)</name>
        <dbReference type="ChEBI" id="CHEBI:18420"/>
    </ligand>
</feature>
<dbReference type="InterPro" id="IPR001441">
    <property type="entry name" value="UPP_synth-like"/>
</dbReference>
<feature type="binding site" evidence="2">
    <location>
        <position position="51"/>
    </location>
    <ligand>
        <name>substrate</name>
    </ligand>
</feature>
<keyword evidence="4" id="KW-1185">Reference proteome</keyword>
<feature type="binding site" evidence="2">
    <location>
        <begin position="47"/>
        <end position="49"/>
    </location>
    <ligand>
        <name>substrate</name>
    </ligand>
</feature>
<dbReference type="SUPFAM" id="SSF64005">
    <property type="entry name" value="Undecaprenyl diphosphate synthase"/>
    <property type="match status" value="1"/>
</dbReference>
<feature type="binding site" evidence="2">
    <location>
        <begin position="3"/>
        <end position="6"/>
    </location>
    <ligand>
        <name>substrate</name>
    </ligand>
</feature>
<comment type="subunit">
    <text evidence="2">Homodimer.</text>
</comment>
<dbReference type="Gene3D" id="3.40.1180.10">
    <property type="entry name" value="Decaprenyl diphosphate synthase-like"/>
    <property type="match status" value="1"/>
</dbReference>
<dbReference type="AlphaFoldDB" id="A0A317RC53"/>
<dbReference type="PROSITE" id="PS01066">
    <property type="entry name" value="UPP_SYNTHASE"/>
    <property type="match status" value="1"/>
</dbReference>
<feature type="binding site" evidence="2">
    <location>
        <begin position="169"/>
        <end position="171"/>
    </location>
    <ligand>
        <name>substrate</name>
    </ligand>
</feature>
<name>A0A317RC53_9BURK</name>
<feature type="binding site" evidence="2">
    <location>
        <position position="2"/>
    </location>
    <ligand>
        <name>Mg(2+)</name>
        <dbReference type="ChEBI" id="CHEBI:18420"/>
    </ligand>
</feature>
<evidence type="ECO:0000313" key="3">
    <source>
        <dbReference type="EMBL" id="PWW46471.1"/>
    </source>
</evidence>
<proteinExistence type="inferred from homology"/>
<keyword evidence="2" id="KW-0460">Magnesium</keyword>
<feature type="binding site" evidence="2">
    <location>
        <position position="163"/>
    </location>
    <ligand>
        <name>substrate</name>
    </ligand>
</feature>
<dbReference type="GO" id="GO:0008834">
    <property type="term" value="F:ditrans,polycis-undecaprenyl-diphosphate synthase [(2E,6E)-farnesyl-diphosphate specific] activity"/>
    <property type="evidence" value="ECO:0007669"/>
    <property type="project" value="TreeGrafter"/>
</dbReference>
<feature type="active site" evidence="2">
    <location>
        <position position="2"/>
    </location>
</feature>
<dbReference type="PANTHER" id="PTHR10291:SF0">
    <property type="entry name" value="DEHYDRODOLICHYL DIPHOSPHATE SYNTHASE 2"/>
    <property type="match status" value="1"/>
</dbReference>
<feature type="binding site" evidence="2">
    <location>
        <position position="15"/>
    </location>
    <ligand>
        <name>substrate</name>
    </ligand>
</feature>
<evidence type="ECO:0000313" key="4">
    <source>
        <dbReference type="Proteomes" id="UP000246483"/>
    </source>
</evidence>
<comment type="similarity">
    <text evidence="2">Belongs to the UPP synthase family.</text>
</comment>
<dbReference type="GO" id="GO:0016094">
    <property type="term" value="P:polyprenol biosynthetic process"/>
    <property type="evidence" value="ECO:0007669"/>
    <property type="project" value="TreeGrafter"/>
</dbReference>
<dbReference type="EMBL" id="QGUB01000004">
    <property type="protein sequence ID" value="PWW46471.1"/>
    <property type="molecule type" value="Genomic_DNA"/>
</dbReference>
<dbReference type="NCBIfam" id="TIGR00055">
    <property type="entry name" value="uppS"/>
    <property type="match status" value="1"/>
</dbReference>
<organism evidence="3 4">
    <name type="scientific">Melaminivora alkalimesophila</name>
    <dbReference type="NCBI Taxonomy" id="1165852"/>
    <lineage>
        <taxon>Bacteria</taxon>
        <taxon>Pseudomonadati</taxon>
        <taxon>Pseudomonadota</taxon>
        <taxon>Betaproteobacteria</taxon>
        <taxon>Burkholderiales</taxon>
        <taxon>Comamonadaceae</taxon>
        <taxon>Melaminivora</taxon>
    </lineage>
</organism>
<dbReference type="InterPro" id="IPR036424">
    <property type="entry name" value="UPP_synth-like_sf"/>
</dbReference>
<feature type="binding site" evidence="2">
    <location>
        <position position="19"/>
    </location>
    <ligand>
        <name>substrate</name>
    </ligand>
</feature>
<keyword evidence="2" id="KW-0479">Metal-binding</keyword>
<accession>A0A317RC53</accession>
<feature type="binding site" evidence="2">
    <location>
        <position position="7"/>
    </location>
    <ligand>
        <name>substrate</name>
    </ligand>
</feature>
<dbReference type="GO" id="GO:0000287">
    <property type="term" value="F:magnesium ion binding"/>
    <property type="evidence" value="ECO:0007669"/>
    <property type="project" value="UniProtKB-UniRule"/>
</dbReference>
<sequence length="230" mass="25140">MDGNGRWARQRLLPRLAGHSQGVESLRRCVRACVARGVRALTVFAFSSENWGRPAEEVSGLMGLLAKALAREVPELSRDGVCVRFVGDREGLSESVRNGLAQAERATQGNSRLVLSVCFNYGGRWDIAQAAAALAARGEPITESALCGALALAHVPDPDLVIRTGGEKRLSNFLLWQAAYSELFFSDLLWPDFDEAALDAALDWYAGRERRFGRTSEQVRAGLEPEPLRA</sequence>
<evidence type="ECO:0000256" key="2">
    <source>
        <dbReference type="HAMAP-Rule" id="MF_01139"/>
    </source>
</evidence>
<dbReference type="Proteomes" id="UP000246483">
    <property type="component" value="Unassembled WGS sequence"/>
</dbReference>
<dbReference type="CDD" id="cd00475">
    <property type="entry name" value="Cis_IPPS"/>
    <property type="match status" value="1"/>
</dbReference>